<keyword evidence="3" id="KW-1185">Reference proteome</keyword>
<protein>
    <submittedName>
        <fullName evidence="2">Uncharacterized protein</fullName>
    </submittedName>
</protein>
<proteinExistence type="predicted"/>
<dbReference type="AlphaFoldDB" id="A0A1H0UU26"/>
<sequence>MTDMPSLGTERTPVNTSPTRASAAPGRHSRLVAAIRVHANECETPEVLFDAVAVDDVNACHRWFRGGSRVPRASGVHTGPFRRFREVPR</sequence>
<reference evidence="3" key="1">
    <citation type="submission" date="2016-10" db="EMBL/GenBank/DDBJ databases">
        <authorList>
            <person name="Varghese N."/>
            <person name="Submissions S."/>
        </authorList>
    </citation>
    <scope>NUCLEOTIDE SEQUENCE [LARGE SCALE GENOMIC DNA]</scope>
    <source>
        <strain evidence="3">DSM 46732</strain>
    </source>
</reference>
<name>A0A1H0UU26_9ACTN</name>
<gene>
    <name evidence="2" type="ORF">SAMN04487905_107127</name>
</gene>
<feature type="region of interest" description="Disordered" evidence="1">
    <location>
        <begin position="1"/>
        <end position="27"/>
    </location>
</feature>
<accession>A0A1H0UU26</accession>
<organism evidence="2 3">
    <name type="scientific">Actinopolyspora xinjiangensis</name>
    <dbReference type="NCBI Taxonomy" id="405564"/>
    <lineage>
        <taxon>Bacteria</taxon>
        <taxon>Bacillati</taxon>
        <taxon>Actinomycetota</taxon>
        <taxon>Actinomycetes</taxon>
        <taxon>Actinopolysporales</taxon>
        <taxon>Actinopolysporaceae</taxon>
        <taxon>Actinopolyspora</taxon>
    </lineage>
</organism>
<evidence type="ECO:0000313" key="3">
    <source>
        <dbReference type="Proteomes" id="UP000199497"/>
    </source>
</evidence>
<dbReference type="EMBL" id="FNJR01000007">
    <property type="protein sequence ID" value="SDP69266.1"/>
    <property type="molecule type" value="Genomic_DNA"/>
</dbReference>
<evidence type="ECO:0000256" key="1">
    <source>
        <dbReference type="SAM" id="MobiDB-lite"/>
    </source>
</evidence>
<dbReference type="Proteomes" id="UP000199497">
    <property type="component" value="Unassembled WGS sequence"/>
</dbReference>
<evidence type="ECO:0000313" key="2">
    <source>
        <dbReference type="EMBL" id="SDP69266.1"/>
    </source>
</evidence>